<sequence length="352" mass="39374">MMKFFTRLLGNGQSTIAKRELYLFQTGNVQRAYTNGDAFIEHAGVVYEPHVIKRGSHKSGRDLEKQTMEIEFSLLSVFAQNLSRSELEEITTVQMFSYEGIEFRQFWSGRLTKVKPHDEGIKLQFETEYTKVGRNAVTRKIQATCPYRLFDQDCRLAKANYAVKTTIKSVDKLNMELRGLEAYADNYFLIGMIEDPSGVLITIDTSKGNQLVLKRRFDLFSNIALSDAEYTALMDDIALKTQALADAQAALMLKQTAYDQALEALNNAVPEDPNYQDLVDALALAETEKNAAADAIPIAEAELRSAEEAVPYVTIYPGCLKTPDACKAYSNLPNYGGFPFVPGDNPLVRQVV</sequence>
<reference evidence="2 3" key="1">
    <citation type="submission" date="2017-06" db="EMBL/GenBank/DDBJ databases">
        <title>Complete Genome Sequence of the Carbazole-Degrading Bacterium Acinetobacter johnsonii IC001.</title>
        <authorList>
            <person name="Vejarano F."/>
            <person name="Suzuki-Minakuchi C."/>
            <person name="Ohtsubo Y."/>
            <person name="Tsuda M."/>
            <person name="Okada K."/>
            <person name="Nojiri H."/>
        </authorList>
    </citation>
    <scope>NUCLEOTIDE SEQUENCE [LARGE SCALE GENOMIC DNA]</scope>
    <source>
        <strain evidence="2 3">IC001</strain>
    </source>
</reference>
<feature type="domain" description="Bacteriophage phiJL001 Gp84 C-terminal" evidence="1">
    <location>
        <begin position="307"/>
        <end position="344"/>
    </location>
</feature>
<dbReference type="EMBL" id="CP022298">
    <property type="protein sequence ID" value="AZN65187.1"/>
    <property type="molecule type" value="Genomic_DNA"/>
</dbReference>
<dbReference type="RefSeq" id="WP_126038058.1">
    <property type="nucleotide sequence ID" value="NZ_CP022298.1"/>
</dbReference>
<organism evidence="2 3">
    <name type="scientific">Acinetobacter johnsonii</name>
    <dbReference type="NCBI Taxonomy" id="40214"/>
    <lineage>
        <taxon>Bacteria</taxon>
        <taxon>Pseudomonadati</taxon>
        <taxon>Pseudomonadota</taxon>
        <taxon>Gammaproteobacteria</taxon>
        <taxon>Moraxellales</taxon>
        <taxon>Moraxellaceae</taxon>
        <taxon>Acinetobacter</taxon>
    </lineage>
</organism>
<protein>
    <recommendedName>
        <fullName evidence="1">Bacteriophage phiJL001 Gp84 C-terminal domain-containing protein</fullName>
    </recommendedName>
</protein>
<dbReference type="Pfam" id="PF09931">
    <property type="entry name" value="Phage_phiJL001_Gp84_N"/>
    <property type="match status" value="1"/>
</dbReference>
<evidence type="ECO:0000313" key="2">
    <source>
        <dbReference type="EMBL" id="AZN65187.1"/>
    </source>
</evidence>
<dbReference type="AlphaFoldDB" id="A0A3Q8XFB0"/>
<dbReference type="Proteomes" id="UP000276980">
    <property type="component" value="Chromosome"/>
</dbReference>
<evidence type="ECO:0000313" key="3">
    <source>
        <dbReference type="Proteomes" id="UP000276980"/>
    </source>
</evidence>
<accession>A0A3Q8XFB0</accession>
<name>A0A3Q8XFB0_ACIJO</name>
<proteinExistence type="predicted"/>
<gene>
    <name evidence="2" type="ORF">CFH90_14620</name>
</gene>
<dbReference type="InterPro" id="IPR018964">
    <property type="entry name" value="Phage_phiJL001_Gp84_C"/>
</dbReference>
<evidence type="ECO:0000259" key="1">
    <source>
        <dbReference type="Pfam" id="PF09356"/>
    </source>
</evidence>
<dbReference type="Pfam" id="PF09356">
    <property type="entry name" value="Phage_BR0599"/>
    <property type="match status" value="1"/>
</dbReference>